<proteinExistence type="predicted"/>
<dbReference type="OrthoDB" id="17317at2759"/>
<dbReference type="PANTHER" id="PTHR34560">
    <property type="entry name" value="POLYKETIDE CYCLASE/DEHYDRASE/LIPID TRANSPORT SUPERFAMILY PROTEIN"/>
    <property type="match status" value="1"/>
</dbReference>
<feature type="compositionally biased region" description="Basic and acidic residues" evidence="1">
    <location>
        <begin position="193"/>
        <end position="208"/>
    </location>
</feature>
<evidence type="ECO:0000313" key="3">
    <source>
        <dbReference type="Proteomes" id="UP000030694"/>
    </source>
</evidence>
<feature type="region of interest" description="Disordered" evidence="1">
    <location>
        <begin position="193"/>
        <end position="217"/>
    </location>
</feature>
<name>A0A024X9X4_PLAFC</name>
<accession>A0A024X9X4</accession>
<reference evidence="2 3" key="1">
    <citation type="submission" date="2013-02" db="EMBL/GenBank/DDBJ databases">
        <title>The Genome Annotation of Plasmodium falciparum CAMP/Malaysia.</title>
        <authorList>
            <consortium name="The Broad Institute Genome Sequencing Platform"/>
            <consortium name="The Broad Institute Genome Sequencing Center for Infectious Disease"/>
            <person name="Neafsey D."/>
            <person name="Hoffman S."/>
            <person name="Volkman S."/>
            <person name="Rosenthal P."/>
            <person name="Walker B."/>
            <person name="Young S.K."/>
            <person name="Zeng Q."/>
            <person name="Gargeya S."/>
            <person name="Fitzgerald M."/>
            <person name="Haas B."/>
            <person name="Abouelleil A."/>
            <person name="Allen A.W."/>
            <person name="Alvarado L."/>
            <person name="Arachchi H.M."/>
            <person name="Berlin A.M."/>
            <person name="Chapman S.B."/>
            <person name="Gainer-Dewar J."/>
            <person name="Goldberg J."/>
            <person name="Griggs A."/>
            <person name="Gujja S."/>
            <person name="Hansen M."/>
            <person name="Howarth C."/>
            <person name="Imamovic A."/>
            <person name="Ireland A."/>
            <person name="Larimer J."/>
            <person name="McCowan C."/>
            <person name="Murphy C."/>
            <person name="Pearson M."/>
            <person name="Poon T.W."/>
            <person name="Priest M."/>
            <person name="Roberts A."/>
            <person name="Saif S."/>
            <person name="Shea T."/>
            <person name="Sisk P."/>
            <person name="Sykes S."/>
            <person name="Wortman J."/>
            <person name="Nusbaum C."/>
            <person name="Birren B."/>
        </authorList>
    </citation>
    <scope>NUCLEOTIDE SEQUENCE [LARGE SCALE GENOMIC DNA]</scope>
    <source>
        <strain evidence="2 3">CAMP/Malaysia</strain>
    </source>
</reference>
<feature type="region of interest" description="Disordered" evidence="1">
    <location>
        <begin position="540"/>
        <end position="559"/>
    </location>
</feature>
<organism evidence="2 3">
    <name type="scientific">Plasmodium falciparum (isolate Camp / Malaysia)</name>
    <dbReference type="NCBI Taxonomy" id="5835"/>
    <lineage>
        <taxon>Eukaryota</taxon>
        <taxon>Sar</taxon>
        <taxon>Alveolata</taxon>
        <taxon>Apicomplexa</taxon>
        <taxon>Aconoidasida</taxon>
        <taxon>Haemosporida</taxon>
        <taxon>Plasmodiidae</taxon>
        <taxon>Plasmodium</taxon>
        <taxon>Plasmodium (Laverania)</taxon>
    </lineage>
</organism>
<evidence type="ECO:0000256" key="1">
    <source>
        <dbReference type="SAM" id="MobiDB-lite"/>
    </source>
</evidence>
<dbReference type="EMBL" id="KI927510">
    <property type="protein sequence ID" value="ETW61870.1"/>
    <property type="molecule type" value="Genomic_DNA"/>
</dbReference>
<reference evidence="2 3" key="2">
    <citation type="submission" date="2013-02" db="EMBL/GenBank/DDBJ databases">
        <title>The Genome Sequence of Plasmodium falciparum CAMP/Malaysia.</title>
        <authorList>
            <consortium name="The Broad Institute Genome Sequencing Platform"/>
            <consortium name="The Broad Institute Genome Sequencing Center for Infectious Disease"/>
            <person name="Neafsey D."/>
            <person name="Cheeseman I."/>
            <person name="Volkman S."/>
            <person name="Adams J."/>
            <person name="Walker B."/>
            <person name="Young S.K."/>
            <person name="Zeng Q."/>
            <person name="Gargeya S."/>
            <person name="Fitzgerald M."/>
            <person name="Haas B."/>
            <person name="Abouelleil A."/>
            <person name="Alvarado L."/>
            <person name="Arachchi H.M."/>
            <person name="Berlin A.M."/>
            <person name="Chapman S.B."/>
            <person name="Dewar J."/>
            <person name="Goldberg J."/>
            <person name="Griggs A."/>
            <person name="Gujja S."/>
            <person name="Hansen M."/>
            <person name="Howarth C."/>
            <person name="Imamovic A."/>
            <person name="Larimer J."/>
            <person name="McCowan C."/>
            <person name="Murphy C."/>
            <person name="Neiman D."/>
            <person name="Pearson M."/>
            <person name="Priest M."/>
            <person name="Roberts A."/>
            <person name="Saif S."/>
            <person name="Shea T."/>
            <person name="Sisk P."/>
            <person name="Sykes S."/>
            <person name="Wortman J."/>
            <person name="Nusbaum C."/>
            <person name="Birren B."/>
        </authorList>
    </citation>
    <scope>NUCLEOTIDE SEQUENCE [LARGE SCALE GENOMIC DNA]</scope>
    <source>
        <strain evidence="2 3">CAMP/Malaysia</strain>
    </source>
</reference>
<dbReference type="AlphaFoldDB" id="A0A024X9X4"/>
<feature type="compositionally biased region" description="Basic residues" evidence="1">
    <location>
        <begin position="542"/>
        <end position="558"/>
    </location>
</feature>
<dbReference type="PANTHER" id="PTHR34560:SF1">
    <property type="entry name" value="START DOMAIN-CONTAINING PROTEIN"/>
    <property type="match status" value="1"/>
</dbReference>
<dbReference type="OMA" id="GHFHLAY"/>
<gene>
    <name evidence="2" type="ORF">PFMC_02338</name>
</gene>
<dbReference type="Proteomes" id="UP000030694">
    <property type="component" value="Unassembled WGS sequence"/>
</dbReference>
<sequence length="719" mass="85831">MAKISSWIKKQRGFDKDKIKENYKSKEYVDIDIFSVSNKSGDSNTENNSDCNSIIEENTINVEDTKRKGENQIINNTYDQENDNKNNDHHEDSEICSIHKNKCNKLYKCILNIFEDNEILENNNKIETNINKQIIEHNKNNIQNNINNILLSKKSHIFHTLKILVPSIHEINRLNGSYDDKYENIKEQTNFKKEVEEAEEKNKNKDNNSDNNNSNYFNTTKCNIDRLDVSSINKDLFEDIYIDTSPNKKELINDNINIEEGYYESIKTSTNYNNVLNICKDDKNKRKMNRENALNNIYTNFDDNDLQVDVKDMIKYTENNKNKNFKYYDNYKDEINILIKHIINKKPEILYVKNKLIKDISRIKKNIFMSDLYNDICVCINNLNNMKVKKAFFMVQDLFIKKYNCNKKKRKLFLRNIFISEILYRYKIIKKTEIIFNMNNEPPCDNYMKYSIISKRLYRNYTFDYIIDLIDVNGKVCFMKYISCLNKINHYFKNIKLKSIEIINSSSLENNYSSFETLNSISSEEFSDLEKKNKNIYSKNNIKGRSKNQKKKKKKKKKSESMCDKCISNVYIDFSHFNLAYEDEDNEVFYYVTKKEYALLRRSSSFSYYIEKEGKKEENKTIKKKTVERVEDINMTHLDVEHDHIKEDDRKNSEPEQYKKINKNKKNHLYINKKSHSIEQNSQNISLEKCDEKSDFNTVIYFYQHYSSRGFPFIHFHSS</sequence>
<protein>
    <submittedName>
        <fullName evidence="2">Uncharacterized protein</fullName>
    </submittedName>
</protein>
<evidence type="ECO:0000313" key="2">
    <source>
        <dbReference type="EMBL" id="ETW61870.1"/>
    </source>
</evidence>